<evidence type="ECO:0000313" key="8">
    <source>
        <dbReference type="Proteomes" id="UP000759131"/>
    </source>
</evidence>
<dbReference type="InterPro" id="IPR003599">
    <property type="entry name" value="Ig_sub"/>
</dbReference>
<feature type="non-terminal residue" evidence="7">
    <location>
        <position position="294"/>
    </location>
</feature>
<keyword evidence="8" id="KW-1185">Reference proteome</keyword>
<gene>
    <name evidence="7" type="ORF">OSB1V03_LOCUS11643</name>
</gene>
<organism evidence="7">
    <name type="scientific">Medioppia subpectinata</name>
    <dbReference type="NCBI Taxonomy" id="1979941"/>
    <lineage>
        <taxon>Eukaryota</taxon>
        <taxon>Metazoa</taxon>
        <taxon>Ecdysozoa</taxon>
        <taxon>Arthropoda</taxon>
        <taxon>Chelicerata</taxon>
        <taxon>Arachnida</taxon>
        <taxon>Acari</taxon>
        <taxon>Acariformes</taxon>
        <taxon>Sarcoptiformes</taxon>
        <taxon>Oribatida</taxon>
        <taxon>Brachypylina</taxon>
        <taxon>Oppioidea</taxon>
        <taxon>Oppiidae</taxon>
        <taxon>Medioppia</taxon>
    </lineage>
</organism>
<keyword evidence="5" id="KW-0393">Immunoglobulin domain</keyword>
<dbReference type="PROSITE" id="PS50835">
    <property type="entry name" value="IG_LIKE"/>
    <property type="match status" value="4"/>
</dbReference>
<name>A0A7R9Q4S3_9ACAR</name>
<feature type="domain" description="Ig-like" evidence="6">
    <location>
        <begin position="256"/>
        <end position="294"/>
    </location>
</feature>
<dbReference type="InterPro" id="IPR003006">
    <property type="entry name" value="Ig/MHC_CS"/>
</dbReference>
<evidence type="ECO:0000313" key="7">
    <source>
        <dbReference type="EMBL" id="CAD7631234.1"/>
    </source>
</evidence>
<sequence length="294" mass="31685">DIECQVGPTKENKAIRANSRITVLVPPREILLLPTNRALVFNATKQKTSQTNSRLEVREAERITLSCNTSTLSKPHTHIKWFRNGVPLTKGVQYSCQAEHPALSKPLKSTVTLSVLYPPGLPSIEGYTDGHVIRVTDTLTLACISRGGNPLAKLIWYKDGHDVDDTYSSSGGREATNIYTFQVKPNDNNAIYKCEATNDVTTLPLISFIKLKVLFPAVKVEINGAKQGRVGDSIALTCAAGPANPSAEVSWIIDVPAVKVEINGAKQGRVGDSIALTCAAGPANPSAEVSWIID</sequence>
<dbReference type="InterPro" id="IPR007110">
    <property type="entry name" value="Ig-like_dom"/>
</dbReference>
<dbReference type="SUPFAM" id="SSF48726">
    <property type="entry name" value="Immunoglobulin"/>
    <property type="match status" value="1"/>
</dbReference>
<keyword evidence="2" id="KW-0472">Membrane</keyword>
<dbReference type="GO" id="GO:0005886">
    <property type="term" value="C:plasma membrane"/>
    <property type="evidence" value="ECO:0007669"/>
    <property type="project" value="TreeGrafter"/>
</dbReference>
<dbReference type="Gene3D" id="2.60.40.10">
    <property type="entry name" value="Immunoglobulins"/>
    <property type="match status" value="4"/>
</dbReference>
<feature type="domain" description="Ig-like" evidence="6">
    <location>
        <begin position="122"/>
        <end position="207"/>
    </location>
</feature>
<evidence type="ECO:0000259" key="6">
    <source>
        <dbReference type="PROSITE" id="PS50835"/>
    </source>
</evidence>
<evidence type="ECO:0000256" key="1">
    <source>
        <dbReference type="ARBA" id="ARBA00004479"/>
    </source>
</evidence>
<accession>A0A7R9Q4S3</accession>
<protein>
    <recommendedName>
        <fullName evidence="6">Ig-like domain-containing protein</fullName>
    </recommendedName>
</protein>
<keyword evidence="4" id="KW-0325">Glycoprotein</keyword>
<evidence type="ECO:0000256" key="3">
    <source>
        <dbReference type="ARBA" id="ARBA00023157"/>
    </source>
</evidence>
<dbReference type="InterPro" id="IPR036179">
    <property type="entry name" value="Ig-like_dom_sf"/>
</dbReference>
<dbReference type="GO" id="GO:0050839">
    <property type="term" value="F:cell adhesion molecule binding"/>
    <property type="evidence" value="ECO:0007669"/>
    <property type="project" value="TreeGrafter"/>
</dbReference>
<dbReference type="EMBL" id="CAJPIZ010009178">
    <property type="protein sequence ID" value="CAG2111664.1"/>
    <property type="molecule type" value="Genomic_DNA"/>
</dbReference>
<dbReference type="InterPro" id="IPR013783">
    <property type="entry name" value="Ig-like_fold"/>
</dbReference>
<evidence type="ECO:0000256" key="4">
    <source>
        <dbReference type="ARBA" id="ARBA00023180"/>
    </source>
</evidence>
<dbReference type="PANTHER" id="PTHR11640">
    <property type="entry name" value="NEPHRIN"/>
    <property type="match status" value="1"/>
</dbReference>
<dbReference type="OrthoDB" id="10028801at2759"/>
<dbReference type="SMART" id="SM00409">
    <property type="entry name" value="IG"/>
    <property type="match status" value="2"/>
</dbReference>
<evidence type="ECO:0000256" key="2">
    <source>
        <dbReference type="ARBA" id="ARBA00023136"/>
    </source>
</evidence>
<feature type="domain" description="Ig-like" evidence="6">
    <location>
        <begin position="34"/>
        <end position="114"/>
    </location>
</feature>
<dbReference type="EMBL" id="OC863753">
    <property type="protein sequence ID" value="CAD7631234.1"/>
    <property type="molecule type" value="Genomic_DNA"/>
</dbReference>
<keyword evidence="3" id="KW-1015">Disulfide bond</keyword>
<dbReference type="Pfam" id="PF13927">
    <property type="entry name" value="Ig_3"/>
    <property type="match status" value="1"/>
</dbReference>
<dbReference type="PROSITE" id="PS00290">
    <property type="entry name" value="IG_MHC"/>
    <property type="match status" value="1"/>
</dbReference>
<feature type="domain" description="Ig-like" evidence="6">
    <location>
        <begin position="216"/>
        <end position="251"/>
    </location>
</feature>
<dbReference type="InterPro" id="IPR051275">
    <property type="entry name" value="Cell_adhesion_signaling"/>
</dbReference>
<dbReference type="Proteomes" id="UP000759131">
    <property type="component" value="Unassembled WGS sequence"/>
</dbReference>
<evidence type="ECO:0000256" key="5">
    <source>
        <dbReference type="ARBA" id="ARBA00023319"/>
    </source>
</evidence>
<dbReference type="GO" id="GO:0098609">
    <property type="term" value="P:cell-cell adhesion"/>
    <property type="evidence" value="ECO:0007669"/>
    <property type="project" value="TreeGrafter"/>
</dbReference>
<comment type="subcellular location">
    <subcellularLocation>
        <location evidence="1">Membrane</location>
        <topology evidence="1">Single-pass type I membrane protein</topology>
    </subcellularLocation>
</comment>
<feature type="non-terminal residue" evidence="7">
    <location>
        <position position="1"/>
    </location>
</feature>
<dbReference type="PANTHER" id="PTHR11640:SF136">
    <property type="entry name" value="NEPHRIN"/>
    <property type="match status" value="1"/>
</dbReference>
<proteinExistence type="predicted"/>
<dbReference type="GO" id="GO:0005911">
    <property type="term" value="C:cell-cell junction"/>
    <property type="evidence" value="ECO:0007669"/>
    <property type="project" value="TreeGrafter"/>
</dbReference>
<dbReference type="AlphaFoldDB" id="A0A7R9Q4S3"/>
<reference evidence="7" key="1">
    <citation type="submission" date="2020-11" db="EMBL/GenBank/DDBJ databases">
        <authorList>
            <person name="Tran Van P."/>
        </authorList>
    </citation>
    <scope>NUCLEOTIDE SEQUENCE</scope>
</reference>